<keyword evidence="1" id="KW-0812">Transmembrane</keyword>
<comment type="caution">
    <text evidence="2">The sequence shown here is derived from an EMBL/GenBank/DDBJ whole genome shotgun (WGS) entry which is preliminary data.</text>
</comment>
<dbReference type="Proteomes" id="UP001432322">
    <property type="component" value="Unassembled WGS sequence"/>
</dbReference>
<proteinExistence type="predicted"/>
<dbReference type="EMBL" id="BTSY01000004">
    <property type="protein sequence ID" value="GMT25005.1"/>
    <property type="molecule type" value="Genomic_DNA"/>
</dbReference>
<dbReference type="Gene3D" id="3.40.1690.20">
    <property type="match status" value="1"/>
</dbReference>
<gene>
    <name evidence="2" type="ORF">PFISCL1PPCAC_16302</name>
</gene>
<keyword evidence="1" id="KW-1133">Transmembrane helix</keyword>
<organism evidence="2 3">
    <name type="scientific">Pristionchus fissidentatus</name>
    <dbReference type="NCBI Taxonomy" id="1538716"/>
    <lineage>
        <taxon>Eukaryota</taxon>
        <taxon>Metazoa</taxon>
        <taxon>Ecdysozoa</taxon>
        <taxon>Nematoda</taxon>
        <taxon>Chromadorea</taxon>
        <taxon>Rhabditida</taxon>
        <taxon>Rhabditina</taxon>
        <taxon>Diplogasteromorpha</taxon>
        <taxon>Diplogasteroidea</taxon>
        <taxon>Neodiplogasteridae</taxon>
        <taxon>Pristionchus</taxon>
    </lineage>
</organism>
<reference evidence="2" key="1">
    <citation type="submission" date="2023-10" db="EMBL/GenBank/DDBJ databases">
        <title>Genome assembly of Pristionchus species.</title>
        <authorList>
            <person name="Yoshida K."/>
            <person name="Sommer R.J."/>
        </authorList>
    </citation>
    <scope>NUCLEOTIDE SEQUENCE</scope>
    <source>
        <strain evidence="2">RS5133</strain>
    </source>
</reference>
<evidence type="ECO:0000313" key="2">
    <source>
        <dbReference type="EMBL" id="GMT25005.1"/>
    </source>
</evidence>
<keyword evidence="3" id="KW-1185">Reference proteome</keyword>
<keyword evidence="1" id="KW-0472">Membrane</keyword>
<feature type="non-terminal residue" evidence="2">
    <location>
        <position position="1"/>
    </location>
</feature>
<dbReference type="AlphaFoldDB" id="A0AAV5W3T6"/>
<accession>A0AAV5W3T6</accession>
<name>A0AAV5W3T6_9BILA</name>
<evidence type="ECO:0000256" key="1">
    <source>
        <dbReference type="SAM" id="Phobius"/>
    </source>
</evidence>
<protein>
    <submittedName>
        <fullName evidence="2">Uncharacterized protein</fullName>
    </submittedName>
</protein>
<feature type="transmembrane region" description="Helical" evidence="1">
    <location>
        <begin position="73"/>
        <end position="93"/>
    </location>
</feature>
<sequence length="227" mass="26199">LVQMALRSLCRLRQLSRGVDCLLHASFVQHRIICVPLPSSRRFSSFVDDETERKAKIEQERQESEDKRKVRRAYALGGCLIAMWLSTHAILLYRRRSEFRSLNDKLPPIEWEEFKKEYLEKGLVKTVVFQPHFEVGNVYLHSPQENALKKKIVDVLHAAPDKFSRPPDVRFVLESSGKDAKRFFDDVIREAGVEGAQFELDEFPSYRELSFILASSVFAVAAVALMK</sequence>
<evidence type="ECO:0000313" key="3">
    <source>
        <dbReference type="Proteomes" id="UP001432322"/>
    </source>
</evidence>